<reference evidence="1 2" key="1">
    <citation type="submission" date="2017-08" db="EMBL/GenBank/DDBJ databases">
        <title>Draft genome sequence of filamentous cyanobacterium Calothrix elsteri CCALA 953.</title>
        <authorList>
            <person name="Gagunashvili A.N."/>
            <person name="Elster J."/>
            <person name="Andresson O.S."/>
        </authorList>
    </citation>
    <scope>NUCLEOTIDE SEQUENCE [LARGE SCALE GENOMIC DNA]</scope>
    <source>
        <strain evidence="1 2">CCALA 953</strain>
    </source>
</reference>
<proteinExistence type="predicted"/>
<organism evidence="1 2">
    <name type="scientific">Brunnivagina elsteri CCALA 953</name>
    <dbReference type="NCBI Taxonomy" id="987040"/>
    <lineage>
        <taxon>Bacteria</taxon>
        <taxon>Bacillati</taxon>
        <taxon>Cyanobacteriota</taxon>
        <taxon>Cyanophyceae</taxon>
        <taxon>Nostocales</taxon>
        <taxon>Calotrichaceae</taxon>
        <taxon>Brunnivagina</taxon>
    </lineage>
</organism>
<accession>A0A2A2TK33</accession>
<evidence type="ECO:0000313" key="2">
    <source>
        <dbReference type="Proteomes" id="UP000218238"/>
    </source>
</evidence>
<dbReference type="AlphaFoldDB" id="A0A2A2TK33"/>
<keyword evidence="2" id="KW-1185">Reference proteome</keyword>
<dbReference type="OrthoDB" id="460303at2"/>
<evidence type="ECO:0000313" key="1">
    <source>
        <dbReference type="EMBL" id="PAX56162.1"/>
    </source>
</evidence>
<comment type="caution">
    <text evidence="1">The sequence shown here is derived from an EMBL/GenBank/DDBJ whole genome shotgun (WGS) entry which is preliminary data.</text>
</comment>
<dbReference type="Pfam" id="PF11209">
    <property type="entry name" value="LmeA"/>
    <property type="match status" value="1"/>
</dbReference>
<evidence type="ECO:0008006" key="3">
    <source>
        <dbReference type="Google" id="ProtNLM"/>
    </source>
</evidence>
<gene>
    <name evidence="1" type="ORF">CK510_10445</name>
</gene>
<sequence length="240" mass="26752">MSETHPEKTKASRFRLVTRVLKGALKLFLRSQVSDIQDLEIDIQANDRQILSGTIPKLSIFANRAVYQGLHLTSIQLTAENIRVDISSVLKGQPLRLLEVIPVTGRLILEESDLNASLTSALLSTALNDALIKLLPEFSPNSKIIIWKKVILDKNQLILFANQDTDSEAMLQSPLKIGIGLELLSSNQLKLTLVDHPFNESISSELEKEHYFDLGCDVEIEDLAITPEKLICYGQINVNP</sequence>
<protein>
    <recommendedName>
        <fullName evidence="3">DUF2993 domain-containing protein</fullName>
    </recommendedName>
</protein>
<dbReference type="InterPro" id="IPR021373">
    <property type="entry name" value="DUF2993"/>
</dbReference>
<dbReference type="Proteomes" id="UP000218238">
    <property type="component" value="Unassembled WGS sequence"/>
</dbReference>
<name>A0A2A2TK33_9CYAN</name>
<dbReference type="EMBL" id="NTFS01000090">
    <property type="protein sequence ID" value="PAX56162.1"/>
    <property type="molecule type" value="Genomic_DNA"/>
</dbReference>